<dbReference type="GO" id="GO:0016805">
    <property type="term" value="F:dipeptidase activity"/>
    <property type="evidence" value="ECO:0007669"/>
    <property type="project" value="TreeGrafter"/>
</dbReference>
<dbReference type="PANTHER" id="PTHR30575">
    <property type="entry name" value="PEPTIDASE M20"/>
    <property type="match status" value="1"/>
</dbReference>
<dbReference type="HOGENOM" id="CLU_031812_0_1_9"/>
<dbReference type="GO" id="GO:0046657">
    <property type="term" value="P:folic acid catabolic process"/>
    <property type="evidence" value="ECO:0007669"/>
    <property type="project" value="TreeGrafter"/>
</dbReference>
<reference evidence="2 3" key="1">
    <citation type="journal article" date="2001" name="FEMS Microbiol. Lett.">
        <title>Oceanobacillus iheyensis gen. nov., sp. nov., a deep-sea extremely halotolerant and alkaliphilic species isolated from a depth of 1050 m on the Iheya Ridge.</title>
        <authorList>
            <person name="Lu J."/>
            <person name="Nogi Y."/>
            <person name="Takami H."/>
        </authorList>
    </citation>
    <scope>NUCLEOTIDE SEQUENCE [LARGE SCALE GENOMIC DNA]</scope>
    <source>
        <strain evidence="3">DSM 14371 / CIP 107618 / JCM 11309 / KCTC 3954 / HTE831</strain>
    </source>
</reference>
<dbReference type="AlphaFoldDB" id="Q8ELE4"/>
<dbReference type="Pfam" id="PF01546">
    <property type="entry name" value="Peptidase_M20"/>
    <property type="match status" value="1"/>
</dbReference>
<dbReference type="Pfam" id="PF07687">
    <property type="entry name" value="M20_dimer"/>
    <property type="match status" value="1"/>
</dbReference>
<accession>Q8ELE4</accession>
<dbReference type="InterPro" id="IPR036264">
    <property type="entry name" value="Bact_exopeptidase_dim_dom"/>
</dbReference>
<dbReference type="PhylomeDB" id="Q8ELE4"/>
<name>Q8ELE4_OCEIH</name>
<dbReference type="NCBIfam" id="TIGR01891">
    <property type="entry name" value="amidohydrolases"/>
    <property type="match status" value="1"/>
</dbReference>
<dbReference type="InterPro" id="IPR017439">
    <property type="entry name" value="Amidohydrolase"/>
</dbReference>
<dbReference type="Gene3D" id="3.30.70.360">
    <property type="match status" value="1"/>
</dbReference>
<evidence type="ECO:0000313" key="2">
    <source>
        <dbReference type="EMBL" id="BAC15241.1"/>
    </source>
</evidence>
<dbReference type="GO" id="GO:0071713">
    <property type="term" value="F:para-aminobenzoyl-glutamate hydrolase activity"/>
    <property type="evidence" value="ECO:0007669"/>
    <property type="project" value="TreeGrafter"/>
</dbReference>
<sequence length="478" mass="52708">MKEFVEDYLRKHQAYFTKVSEYVFNHPETRFEEYESSSYLANECEKQGFTVTRNVAGIDTAFVATYGSGKPVIGFLGEFDALSGLSQQAGETQYQPLENDVGHGCGHNLLGTGSFAAACAVKCYLEEHQLPGTVTFFGCPGEEGGSGKTFMVREGVFDEVDIALTWHPSPSNSIMNRPTLANYQVLFKFKGTAAHAANSPHLGRSALDAVELMNVGVNYLREHVVDDARIHYAVTNTGGISPNVVQSHAEVLYLVRAAKVEQAENIYQRVHRIAQGAALMTDTKLTVEFDKACSNYIPNRNLEEIMHNYLRDIKIEPLTEEEEVFAKAISDTLTDEERDFTVDLMKGFGYEGDGSELEGKYVSDSVSDYHATEELLHGSTDVADVSWVVPTAQLTTATSVLGTPLHTWQMTTQGLSSIANKGMLRAASTMALTGLDMLIHEERFQKVQKEFTAFKEKNPYTCPIPTDVKPSTLSGKAI</sequence>
<dbReference type="SUPFAM" id="SSF55031">
    <property type="entry name" value="Bacterial exopeptidase dimerisation domain"/>
    <property type="match status" value="1"/>
</dbReference>
<dbReference type="InterPro" id="IPR017145">
    <property type="entry name" value="Aminobenzoyl-glu_utiliz_pB"/>
</dbReference>
<protein>
    <submittedName>
        <fullName evidence="2">Hypothetical conserved protein</fullName>
    </submittedName>
</protein>
<dbReference type="PANTHER" id="PTHR30575:SF0">
    <property type="entry name" value="XAA-ARG DIPEPTIDASE"/>
    <property type="match status" value="1"/>
</dbReference>
<dbReference type="Gene3D" id="3.40.630.10">
    <property type="entry name" value="Zn peptidases"/>
    <property type="match status" value="1"/>
</dbReference>
<dbReference type="FunFam" id="3.30.70.360:FF:000004">
    <property type="entry name" value="Peptidase M20 domain-containing protein 2"/>
    <property type="match status" value="1"/>
</dbReference>
<dbReference type="InterPro" id="IPR002933">
    <property type="entry name" value="Peptidase_M20"/>
</dbReference>
<dbReference type="eggNOG" id="COG1473">
    <property type="taxonomic scope" value="Bacteria"/>
</dbReference>
<dbReference type="KEGG" id="oih:OB3285"/>
<reference evidence="2 3" key="2">
    <citation type="journal article" date="2002" name="Nucleic Acids Res.">
        <title>Genome sequence of Oceanobacillus iheyensis isolated from the Iheya Ridge and its unexpected adaptive capabilities to extreme environments.</title>
        <authorList>
            <person name="Takami H."/>
            <person name="Takaki Y."/>
            <person name="Uchiyama I."/>
        </authorList>
    </citation>
    <scope>NUCLEOTIDE SEQUENCE [LARGE SCALE GENOMIC DNA]</scope>
    <source>
        <strain evidence="3">DSM 14371 / CIP 107618 / JCM 11309 / KCTC 3954 / HTE831</strain>
    </source>
</reference>
<proteinExistence type="predicted"/>
<dbReference type="InterPro" id="IPR011650">
    <property type="entry name" value="Peptidase_M20_dimer"/>
</dbReference>
<evidence type="ECO:0000259" key="1">
    <source>
        <dbReference type="Pfam" id="PF07687"/>
    </source>
</evidence>
<keyword evidence="3" id="KW-1185">Reference proteome</keyword>
<dbReference type="CDD" id="cd05673">
    <property type="entry name" value="M20_Acy1L2_AbgB"/>
    <property type="match status" value="1"/>
</dbReference>
<dbReference type="PIRSF" id="PIRSF037227">
    <property type="entry name" value="Aminobenzoyl-glu_utiliz_pB"/>
    <property type="match status" value="1"/>
</dbReference>
<dbReference type="SUPFAM" id="SSF53187">
    <property type="entry name" value="Zn-dependent exopeptidases"/>
    <property type="match status" value="1"/>
</dbReference>
<evidence type="ECO:0000313" key="3">
    <source>
        <dbReference type="Proteomes" id="UP000000822"/>
    </source>
</evidence>
<dbReference type="GO" id="GO:0005737">
    <property type="term" value="C:cytoplasm"/>
    <property type="evidence" value="ECO:0007669"/>
    <property type="project" value="TreeGrafter"/>
</dbReference>
<dbReference type="STRING" id="221109.gene:10735537"/>
<organism evidence="2 3">
    <name type="scientific">Oceanobacillus iheyensis (strain DSM 14371 / CIP 107618 / JCM 11309 / KCTC 3954 / HTE831)</name>
    <dbReference type="NCBI Taxonomy" id="221109"/>
    <lineage>
        <taxon>Bacteria</taxon>
        <taxon>Bacillati</taxon>
        <taxon>Bacillota</taxon>
        <taxon>Bacilli</taxon>
        <taxon>Bacillales</taxon>
        <taxon>Bacillaceae</taxon>
        <taxon>Oceanobacillus</taxon>
    </lineage>
</organism>
<dbReference type="InterPro" id="IPR052030">
    <property type="entry name" value="Peptidase_M20/M20A_hydrolases"/>
</dbReference>
<feature type="domain" description="Peptidase M20 dimerisation" evidence="1">
    <location>
        <begin position="187"/>
        <end position="275"/>
    </location>
</feature>
<dbReference type="EMBL" id="BA000028">
    <property type="protein sequence ID" value="BAC15241.1"/>
    <property type="molecule type" value="Genomic_DNA"/>
</dbReference>
<gene>
    <name evidence="2" type="ordered locus">OB3285</name>
</gene>
<dbReference type="Proteomes" id="UP000000822">
    <property type="component" value="Chromosome"/>
</dbReference>